<protein>
    <recommendedName>
        <fullName evidence="1">Carrier domain-containing protein</fullName>
    </recommendedName>
</protein>
<dbReference type="EMBL" id="WNZX01000004">
    <property type="protein sequence ID" value="MUG70398.1"/>
    <property type="molecule type" value="Genomic_DNA"/>
</dbReference>
<organism evidence="2 3">
    <name type="scientific">Paenibacillus validus</name>
    <dbReference type="NCBI Taxonomy" id="44253"/>
    <lineage>
        <taxon>Bacteria</taxon>
        <taxon>Bacillati</taxon>
        <taxon>Bacillota</taxon>
        <taxon>Bacilli</taxon>
        <taxon>Bacillales</taxon>
        <taxon>Paenibacillaceae</taxon>
        <taxon>Paenibacillus</taxon>
    </lineage>
</organism>
<dbReference type="Proteomes" id="UP000450917">
    <property type="component" value="Unassembled WGS sequence"/>
</dbReference>
<dbReference type="InterPro" id="IPR009081">
    <property type="entry name" value="PP-bd_ACP"/>
</dbReference>
<name>A0A7X2Z8Q8_9BACL</name>
<dbReference type="RefSeq" id="WP_127604387.1">
    <property type="nucleotide sequence ID" value="NZ_JARTHJ010000074.1"/>
</dbReference>
<reference evidence="2 3" key="1">
    <citation type="submission" date="2019-11" db="EMBL/GenBank/DDBJ databases">
        <title>Draft genome sequences of five Paenibacillus species of dairy origin.</title>
        <authorList>
            <person name="Olajide A.M."/>
            <person name="Chen S."/>
            <person name="Lapointe G."/>
        </authorList>
    </citation>
    <scope>NUCLEOTIDE SEQUENCE [LARGE SCALE GENOMIC DNA]</scope>
    <source>
        <strain evidence="2 3">2CS3</strain>
    </source>
</reference>
<dbReference type="InterPro" id="IPR036736">
    <property type="entry name" value="ACP-like_sf"/>
</dbReference>
<proteinExistence type="predicted"/>
<sequence>MMDFKQFCQLLSELTHVPHEKINESSSFRDDLGIDSLQMVNVYIQLSQRFAIGLEQWIGSADITTVGGVYHAMTRGGVQS</sequence>
<feature type="domain" description="Carrier" evidence="1">
    <location>
        <begin position="6"/>
        <end position="54"/>
    </location>
</feature>
<gene>
    <name evidence="2" type="ORF">GNP93_06865</name>
</gene>
<comment type="caution">
    <text evidence="2">The sequence shown here is derived from an EMBL/GenBank/DDBJ whole genome shotgun (WGS) entry which is preliminary data.</text>
</comment>
<evidence type="ECO:0000259" key="1">
    <source>
        <dbReference type="Pfam" id="PF00550"/>
    </source>
</evidence>
<keyword evidence="3" id="KW-1185">Reference proteome</keyword>
<dbReference type="Pfam" id="PF00550">
    <property type="entry name" value="PP-binding"/>
    <property type="match status" value="1"/>
</dbReference>
<dbReference type="SUPFAM" id="SSF47336">
    <property type="entry name" value="ACP-like"/>
    <property type="match status" value="1"/>
</dbReference>
<evidence type="ECO:0000313" key="2">
    <source>
        <dbReference type="EMBL" id="MUG70398.1"/>
    </source>
</evidence>
<accession>A0A7X2Z8Q8</accession>
<evidence type="ECO:0000313" key="3">
    <source>
        <dbReference type="Proteomes" id="UP000450917"/>
    </source>
</evidence>
<dbReference type="AlphaFoldDB" id="A0A7X2Z8Q8"/>
<dbReference type="Gene3D" id="1.10.1200.10">
    <property type="entry name" value="ACP-like"/>
    <property type="match status" value="1"/>
</dbReference>